<evidence type="ECO:0000256" key="5">
    <source>
        <dbReference type="ARBA" id="ARBA00039306"/>
    </source>
</evidence>
<sequence length="230" mass="26561">MANYLKFLSKSASSLAQCRNFSKFTQTLHSVYDPRIFTKPITDYEELQKPLAEDDERKHRHAKAMGYDRSPVFYRNHIVDKIVRVFMEDGKKDTVRTHVLEAIEIVKRRQYKAWINASDEEKGKIELNPYVIAEKAIYNCRPLLKLTPVTRGGVTYQVPAPIVEGEAEFRAMKMMRDVCRIKAKRGDSSLSNMLATEFLAAFKNEGLTIQAKQDFHKVCEANKAYVQYRG</sequence>
<evidence type="ECO:0000259" key="8">
    <source>
        <dbReference type="Pfam" id="PF00177"/>
    </source>
</evidence>
<dbReference type="InterPro" id="IPR000235">
    <property type="entry name" value="Ribosomal_uS7"/>
</dbReference>
<keyword evidence="2" id="KW-0689">Ribosomal protein</keyword>
<evidence type="ECO:0000256" key="7">
    <source>
        <dbReference type="ARBA" id="ARBA00062683"/>
    </source>
</evidence>
<dbReference type="GO" id="GO:1990904">
    <property type="term" value="C:ribonucleoprotein complex"/>
    <property type="evidence" value="ECO:0007669"/>
    <property type="project" value="UniProtKB-KW"/>
</dbReference>
<evidence type="ECO:0000256" key="4">
    <source>
        <dbReference type="ARBA" id="ARBA00023274"/>
    </source>
</evidence>
<dbReference type="InterPro" id="IPR036823">
    <property type="entry name" value="Ribosomal_uS7_dom_sf"/>
</dbReference>
<keyword evidence="4" id="KW-0687">Ribonucleoprotein</keyword>
<dbReference type="WBParaSite" id="SPAL_0001450800.1">
    <property type="protein sequence ID" value="SPAL_0001450800.1"/>
    <property type="gene ID" value="SPAL_0001450800"/>
</dbReference>
<evidence type="ECO:0000256" key="3">
    <source>
        <dbReference type="ARBA" id="ARBA00023128"/>
    </source>
</evidence>
<dbReference type="InterPro" id="IPR023798">
    <property type="entry name" value="Ribosomal_uS7_dom"/>
</dbReference>
<keyword evidence="3" id="KW-0496">Mitochondrion</keyword>
<reference evidence="10" key="1">
    <citation type="submission" date="2017-02" db="UniProtKB">
        <authorList>
            <consortium name="WormBaseParasite"/>
        </authorList>
    </citation>
    <scope>IDENTIFICATION</scope>
</reference>
<comment type="similarity">
    <text evidence="1">Belongs to the universal ribosomal protein uS7 family.</text>
</comment>
<dbReference type="FunFam" id="1.10.455.10:FF:000009">
    <property type="entry name" value="Ribosomal protein S7"/>
    <property type="match status" value="1"/>
</dbReference>
<dbReference type="SUPFAM" id="SSF47973">
    <property type="entry name" value="Ribosomal protein S7"/>
    <property type="match status" value="1"/>
</dbReference>
<evidence type="ECO:0000313" key="9">
    <source>
        <dbReference type="Proteomes" id="UP000046392"/>
    </source>
</evidence>
<protein>
    <recommendedName>
        <fullName evidence="5">Small ribosomal subunit protein uS7m</fullName>
    </recommendedName>
    <alternativeName>
        <fullName evidence="6">28S ribosomal protein S7, mitochondrial</fullName>
    </alternativeName>
</protein>
<evidence type="ECO:0000256" key="2">
    <source>
        <dbReference type="ARBA" id="ARBA00022980"/>
    </source>
</evidence>
<dbReference type="GO" id="GO:0006412">
    <property type="term" value="P:translation"/>
    <property type="evidence" value="ECO:0007669"/>
    <property type="project" value="InterPro"/>
</dbReference>
<feature type="domain" description="Small ribosomal subunit protein uS7" evidence="8">
    <location>
        <begin position="67"/>
        <end position="223"/>
    </location>
</feature>
<keyword evidence="9" id="KW-1185">Reference proteome</keyword>
<organism evidence="9 10">
    <name type="scientific">Strongyloides papillosus</name>
    <name type="common">Intestinal threadworm</name>
    <dbReference type="NCBI Taxonomy" id="174720"/>
    <lineage>
        <taxon>Eukaryota</taxon>
        <taxon>Metazoa</taxon>
        <taxon>Ecdysozoa</taxon>
        <taxon>Nematoda</taxon>
        <taxon>Chromadorea</taxon>
        <taxon>Rhabditida</taxon>
        <taxon>Tylenchina</taxon>
        <taxon>Panagrolaimomorpha</taxon>
        <taxon>Strongyloidoidea</taxon>
        <taxon>Strongyloididae</taxon>
        <taxon>Strongyloides</taxon>
    </lineage>
</organism>
<dbReference type="STRING" id="174720.A0A0N5C9C5"/>
<dbReference type="Proteomes" id="UP000046392">
    <property type="component" value="Unplaced"/>
</dbReference>
<proteinExistence type="inferred from homology"/>
<name>A0A0N5C9C5_STREA</name>
<evidence type="ECO:0000313" key="10">
    <source>
        <dbReference type="WBParaSite" id="SPAL_0001450800.1"/>
    </source>
</evidence>
<dbReference type="Pfam" id="PF00177">
    <property type="entry name" value="Ribosomal_S7"/>
    <property type="match status" value="1"/>
</dbReference>
<evidence type="ECO:0000256" key="1">
    <source>
        <dbReference type="ARBA" id="ARBA00007151"/>
    </source>
</evidence>
<dbReference type="GO" id="GO:0005840">
    <property type="term" value="C:ribosome"/>
    <property type="evidence" value="ECO:0007669"/>
    <property type="project" value="UniProtKB-KW"/>
</dbReference>
<dbReference type="Gene3D" id="1.10.455.10">
    <property type="entry name" value="Ribosomal protein S7 domain"/>
    <property type="match status" value="1"/>
</dbReference>
<dbReference type="AlphaFoldDB" id="A0A0N5C9C5"/>
<evidence type="ECO:0000256" key="6">
    <source>
        <dbReference type="ARBA" id="ARBA00041309"/>
    </source>
</evidence>
<accession>A0A0N5C9C5</accession>
<dbReference type="PANTHER" id="PTHR11205">
    <property type="entry name" value="RIBOSOMAL PROTEIN S7"/>
    <property type="match status" value="1"/>
</dbReference>
<comment type="subunit">
    <text evidence="7">Component of the mitochondrial ribosome small subunit (28S) which comprises a 12S rRNA and about 30 distinct proteins.</text>
</comment>